<sequence length="166" mass="18704">MLTTNVNNIKNMYLTESFPNNPKYFTQENVSQILVLPQGKPPIGSILSVSIGAEIISQRLVQTHIGVSNEGVISPGYKLIVEIKFKEKIRYSTKGCAEYVDVFNLESETYSFSIALPCEICGVNTCELERRNKIQVIPYIEDVYTKLINPCSILQSITFFLDTVIK</sequence>
<reference evidence="1 2" key="1">
    <citation type="submission" date="2018-09" db="EMBL/GenBank/DDBJ databases">
        <title>A clostridial neurotoxin that targets Anopheles mosquitoes.</title>
        <authorList>
            <person name="Contreras E."/>
            <person name="Masuyer G."/>
            <person name="Qureshi N."/>
            <person name="Chawla S."/>
            <person name="Lim H.L."/>
            <person name="Chen J."/>
            <person name="Stenmark P."/>
            <person name="Gill S."/>
        </authorList>
    </citation>
    <scope>NUCLEOTIDE SEQUENCE [LARGE SCALE GENOMIC DNA]</scope>
    <source>
        <strain evidence="1 2">Cbm</strain>
    </source>
</reference>
<protein>
    <submittedName>
        <fullName evidence="1">Uncharacterized protein</fullName>
    </submittedName>
</protein>
<dbReference type="Proteomes" id="UP000326961">
    <property type="component" value="Chromosome"/>
</dbReference>
<evidence type="ECO:0000313" key="2">
    <source>
        <dbReference type="Proteomes" id="UP000326961"/>
    </source>
</evidence>
<name>A0A5P3X9A5_PARBF</name>
<gene>
    <name evidence="1" type="ORF">D4A35_00435</name>
</gene>
<accession>A0A5P3X9A5</accession>
<dbReference type="AlphaFoldDB" id="A0A5P3X9A5"/>
<dbReference type="EMBL" id="CP032452">
    <property type="protein sequence ID" value="QEZ67469.1"/>
    <property type="molecule type" value="Genomic_DNA"/>
</dbReference>
<proteinExistence type="predicted"/>
<dbReference type="RefSeq" id="WP_150885172.1">
    <property type="nucleotide sequence ID" value="NZ_CP032452.1"/>
</dbReference>
<organism evidence="1 2">
    <name type="scientific">Paraclostridium bifermentans</name>
    <name type="common">Clostridium bifermentans</name>
    <dbReference type="NCBI Taxonomy" id="1490"/>
    <lineage>
        <taxon>Bacteria</taxon>
        <taxon>Bacillati</taxon>
        <taxon>Bacillota</taxon>
        <taxon>Clostridia</taxon>
        <taxon>Peptostreptococcales</taxon>
        <taxon>Peptostreptococcaceae</taxon>
        <taxon>Paraclostridium</taxon>
    </lineage>
</organism>
<evidence type="ECO:0000313" key="1">
    <source>
        <dbReference type="EMBL" id="QEZ67469.1"/>
    </source>
</evidence>